<dbReference type="Gene3D" id="3.40.50.300">
    <property type="entry name" value="P-loop containing nucleotide triphosphate hydrolases"/>
    <property type="match status" value="1"/>
</dbReference>
<evidence type="ECO:0000313" key="2">
    <source>
        <dbReference type="EMBL" id="KAH0909850.1"/>
    </source>
</evidence>
<dbReference type="Proteomes" id="UP000824890">
    <property type="component" value="Unassembled WGS sequence"/>
</dbReference>
<dbReference type="InterPro" id="IPR000863">
    <property type="entry name" value="Sulfotransferase_dom"/>
</dbReference>
<dbReference type="PANTHER" id="PTHR37212">
    <property type="entry name" value="ACTIN PROTEIN 2/3 COMPLEX SUBUNIT-LIKE PROTEIN"/>
    <property type="match status" value="1"/>
</dbReference>
<organism evidence="2 3">
    <name type="scientific">Brassica napus</name>
    <name type="common">Rape</name>
    <dbReference type="NCBI Taxonomy" id="3708"/>
    <lineage>
        <taxon>Eukaryota</taxon>
        <taxon>Viridiplantae</taxon>
        <taxon>Streptophyta</taxon>
        <taxon>Embryophyta</taxon>
        <taxon>Tracheophyta</taxon>
        <taxon>Spermatophyta</taxon>
        <taxon>Magnoliopsida</taxon>
        <taxon>eudicotyledons</taxon>
        <taxon>Gunneridae</taxon>
        <taxon>Pentapetalae</taxon>
        <taxon>rosids</taxon>
        <taxon>malvids</taxon>
        <taxon>Brassicales</taxon>
        <taxon>Brassicaceae</taxon>
        <taxon>Brassiceae</taxon>
        <taxon>Brassica</taxon>
    </lineage>
</organism>
<reference evidence="2 3" key="1">
    <citation type="submission" date="2021-05" db="EMBL/GenBank/DDBJ databases">
        <title>Genome Assembly of Synthetic Allotetraploid Brassica napus Reveals Homoeologous Exchanges between Subgenomes.</title>
        <authorList>
            <person name="Davis J.T."/>
        </authorList>
    </citation>
    <scope>NUCLEOTIDE SEQUENCE [LARGE SCALE GENOMIC DNA]</scope>
    <source>
        <strain evidence="3">cv. Da-Ae</strain>
        <tissue evidence="2">Seedling</tissue>
    </source>
</reference>
<gene>
    <name evidence="2" type="ORF">HID58_033171</name>
</gene>
<dbReference type="InterPro" id="IPR036291">
    <property type="entry name" value="NAD(P)-bd_dom_sf"/>
</dbReference>
<feature type="domain" description="Sulfotransferase" evidence="1">
    <location>
        <begin position="193"/>
        <end position="243"/>
    </location>
</feature>
<protein>
    <recommendedName>
        <fullName evidence="1">Sulfotransferase domain-containing protein</fullName>
    </recommendedName>
</protein>
<feature type="domain" description="Sulfotransferase" evidence="1">
    <location>
        <begin position="262"/>
        <end position="404"/>
    </location>
</feature>
<dbReference type="InterPro" id="IPR027417">
    <property type="entry name" value="P-loop_NTPase"/>
</dbReference>
<dbReference type="PANTHER" id="PTHR37212:SF2">
    <property type="entry name" value="ACTIN PROTEIN 2_3 COMPLEX SUBUNIT-LIKE PROTEIN"/>
    <property type="match status" value="1"/>
</dbReference>
<accession>A0ABQ8C006</accession>
<dbReference type="Gene3D" id="3.40.50.720">
    <property type="entry name" value="NAD(P)-binding Rossmann-like Domain"/>
    <property type="match status" value="1"/>
</dbReference>
<evidence type="ECO:0000259" key="1">
    <source>
        <dbReference type="Pfam" id="PF00685"/>
    </source>
</evidence>
<dbReference type="Pfam" id="PF00685">
    <property type="entry name" value="Sulfotransfer_1"/>
    <property type="match status" value="2"/>
</dbReference>
<name>A0ABQ8C006_BRANA</name>
<dbReference type="EMBL" id="JAGKQM010000009">
    <property type="protein sequence ID" value="KAH0909850.1"/>
    <property type="molecule type" value="Genomic_DNA"/>
</dbReference>
<dbReference type="SUPFAM" id="SSF51735">
    <property type="entry name" value="NAD(P)-binding Rossmann-fold domains"/>
    <property type="match status" value="1"/>
</dbReference>
<evidence type="ECO:0000313" key="3">
    <source>
        <dbReference type="Proteomes" id="UP000824890"/>
    </source>
</evidence>
<comment type="caution">
    <text evidence="2">The sequence shown here is derived from an EMBL/GenBank/DDBJ whole genome shotgun (WGS) entry which is preliminary data.</text>
</comment>
<sequence length="650" mass="74172">MLDQVVRVIVIQETLNMLRSFAKLKQFLKSREPFGMAQGGNFSGIYMKVQLKPLKWDGEGEEERPVEALMILKYGGVLTHACRKHTEKEHRVRAGHVLMPAQVADRSPSNLHYLSPMGLLTVTDTTLPNQEETVTESTEFERNQKRYQELIATFPHEKGWRPKNPLIQYGGHWLMQPRAEGCMYAQEFFQARPSDLLLCSYPKTGTTWLKALTFAIRNRSHFNDSTNPLLKRNPHELVPYIEIEFAFFPHIDKQKTQDGPLNSLEESFDMFCRGLSSNGPYLDHVLTYWKAYQENPDQIFFLKYEKMRADPLLYVKRLAEFMGYGFTAEEEKEGIVDKVVNLCSFDTLKNLEPNQGEKNMENRPSSFANSAFFRKGEIGDWQNYLTREMAARIDGLMVEKLKGSDCPQPSALIMLIPFVGPDVFKGKVALITGGGSRISFEISSQFGKHGATVAIMGRRKQVLDAAVSDFRSLGIQPIFTASQLEQIAEILVWLLLDRGLQGLSLLLQESLISVNESFKEEEWVSSCKNIANSLASRVPRDMNCLRIVESVAGVDARSKHLRSTIANQMLVVLLEHKEKSCNLFRKYMMLVLSENWLLSSKLVEEKPVLRDMWAVFLRNCFCQINSTDLRPFASKVRTKASYLLQGCRSD</sequence>
<proteinExistence type="predicted"/>
<keyword evidence="3" id="KW-1185">Reference proteome</keyword>
<dbReference type="SUPFAM" id="SSF52540">
    <property type="entry name" value="P-loop containing nucleoside triphosphate hydrolases"/>
    <property type="match status" value="1"/>
</dbReference>